<protein>
    <submittedName>
        <fullName evidence="2">DUF3054 domain-containing protein</fullName>
    </submittedName>
</protein>
<evidence type="ECO:0000313" key="2">
    <source>
        <dbReference type="EMBL" id="RQG96253.1"/>
    </source>
</evidence>
<comment type="caution">
    <text evidence="2">The sequence shown here is derived from an EMBL/GenBank/DDBJ whole genome shotgun (WGS) entry which is preliminary data.</text>
</comment>
<dbReference type="AlphaFoldDB" id="A0A3N6LZC8"/>
<name>A0A3N6LZC8_NATCH</name>
<evidence type="ECO:0000313" key="3">
    <source>
        <dbReference type="Proteomes" id="UP000281431"/>
    </source>
</evidence>
<dbReference type="OrthoDB" id="177006at2157"/>
<feature type="transmembrane region" description="Helical" evidence="1">
    <location>
        <begin position="21"/>
        <end position="42"/>
    </location>
</feature>
<evidence type="ECO:0000256" key="1">
    <source>
        <dbReference type="SAM" id="Phobius"/>
    </source>
</evidence>
<sequence>MDATVRTGSADAVVERSVLPLGVVDVALLVALIVVGQLSHGIDPISDPVASLETVAPFVLGWIVASLLAGVYTSKTSSSIGRTVRTISVTWLAAANVGFVLRTSPTVTGGTEWPFALVMTGFGLIVLVGWRVGYAAYVARDS</sequence>
<dbReference type="Pfam" id="PF11255">
    <property type="entry name" value="DUF3054"/>
    <property type="match status" value="1"/>
</dbReference>
<keyword evidence="1" id="KW-1133">Transmembrane helix</keyword>
<keyword evidence="3" id="KW-1185">Reference proteome</keyword>
<dbReference type="Proteomes" id="UP000281431">
    <property type="component" value="Unassembled WGS sequence"/>
</dbReference>
<reference evidence="2 3" key="1">
    <citation type="submission" date="2018-10" db="EMBL/GenBank/DDBJ databases">
        <title>Natrarchaeobius chitinivorans gen. nov., sp. nov., and Natrarchaeobius haloalkaliphilus sp. nov., alkaliphilic, chitin-utilizing haloarchaea from hypersaline alkaline lakes.</title>
        <authorList>
            <person name="Sorokin D.Y."/>
            <person name="Elcheninov A.G."/>
            <person name="Kostrikina N.A."/>
            <person name="Bale N.J."/>
            <person name="Sinninghe Damste J.S."/>
            <person name="Khijniak T.V."/>
            <person name="Kublanov I.V."/>
            <person name="Toshchakov S.V."/>
        </authorList>
    </citation>
    <scope>NUCLEOTIDE SEQUENCE [LARGE SCALE GENOMIC DNA]</scope>
    <source>
        <strain evidence="2 3">AArcht7</strain>
    </source>
</reference>
<proteinExistence type="predicted"/>
<keyword evidence="1" id="KW-0812">Transmembrane</keyword>
<feature type="transmembrane region" description="Helical" evidence="1">
    <location>
        <begin position="84"/>
        <end position="101"/>
    </location>
</feature>
<dbReference type="InterPro" id="IPR021414">
    <property type="entry name" value="DUF3054"/>
</dbReference>
<keyword evidence="1" id="KW-0472">Membrane</keyword>
<feature type="transmembrane region" description="Helical" evidence="1">
    <location>
        <begin position="113"/>
        <end position="137"/>
    </location>
</feature>
<feature type="transmembrane region" description="Helical" evidence="1">
    <location>
        <begin position="54"/>
        <end position="72"/>
    </location>
</feature>
<accession>A0A3N6LZC8</accession>
<organism evidence="2 3">
    <name type="scientific">Natrarchaeobius chitinivorans</name>
    <dbReference type="NCBI Taxonomy" id="1679083"/>
    <lineage>
        <taxon>Archaea</taxon>
        <taxon>Methanobacteriati</taxon>
        <taxon>Methanobacteriota</taxon>
        <taxon>Stenosarchaea group</taxon>
        <taxon>Halobacteria</taxon>
        <taxon>Halobacteriales</taxon>
        <taxon>Natrialbaceae</taxon>
        <taxon>Natrarchaeobius</taxon>
    </lineage>
</organism>
<gene>
    <name evidence="2" type="ORF">EA472_20580</name>
</gene>
<dbReference type="EMBL" id="REFZ01000025">
    <property type="protein sequence ID" value="RQG96253.1"/>
    <property type="molecule type" value="Genomic_DNA"/>
</dbReference>